<sequence>MATGTPHVKYLKIFAYNPWVLLCLCIIPLIQTNILYMASWRIDGGLCITFITFVEKFYISKEGII</sequence>
<dbReference type="HOGENOM" id="CLU_2839513_0_0_2"/>
<gene>
    <name evidence="2" type="ORF">P186_1428</name>
</gene>
<evidence type="ECO:0000313" key="2">
    <source>
        <dbReference type="EMBL" id="AET32853.1"/>
    </source>
</evidence>
<protein>
    <submittedName>
        <fullName evidence="2">Uncharacterized protein</fullName>
    </submittedName>
</protein>
<name>G7VEN7_9CREN</name>
<feature type="transmembrane region" description="Helical" evidence="1">
    <location>
        <begin position="16"/>
        <end position="36"/>
    </location>
</feature>
<keyword evidence="3" id="KW-1185">Reference proteome</keyword>
<organism evidence="2 3">
    <name type="scientific">Pyrobaculum ferrireducens</name>
    <dbReference type="NCBI Taxonomy" id="1104324"/>
    <lineage>
        <taxon>Archaea</taxon>
        <taxon>Thermoproteota</taxon>
        <taxon>Thermoprotei</taxon>
        <taxon>Thermoproteales</taxon>
        <taxon>Thermoproteaceae</taxon>
        <taxon>Pyrobaculum</taxon>
    </lineage>
</organism>
<keyword evidence="1" id="KW-0472">Membrane</keyword>
<dbReference type="KEGG" id="pyr:P186_1428"/>
<evidence type="ECO:0000256" key="1">
    <source>
        <dbReference type="SAM" id="Phobius"/>
    </source>
</evidence>
<dbReference type="AlphaFoldDB" id="G7VEN7"/>
<accession>G7VEN7</accession>
<reference evidence="2 3" key="1">
    <citation type="journal article" date="2012" name="J. Bacteriol.">
        <title>Complete genome sequence of strain 1860, a crenarchaeon of the genus pyrobaculum able to grow with various electron acceptors.</title>
        <authorList>
            <person name="Mardanov A.V."/>
            <person name="Gumerov V.M."/>
            <person name="Slobodkina G.B."/>
            <person name="Beletsky A.V."/>
            <person name="Bonch-Osmolovskaya E.A."/>
            <person name="Ravin N.V."/>
            <person name="Skryabin K.G."/>
        </authorList>
    </citation>
    <scope>NUCLEOTIDE SEQUENCE [LARGE SCALE GENOMIC DNA]</scope>
    <source>
        <strain evidence="2 3">1860</strain>
    </source>
</reference>
<dbReference type="BioCyc" id="PSP1104324:GJSN-1403-MONOMER"/>
<keyword evidence="1" id="KW-0812">Transmembrane</keyword>
<keyword evidence="1" id="KW-1133">Transmembrane helix</keyword>
<proteinExistence type="predicted"/>
<evidence type="ECO:0000313" key="3">
    <source>
        <dbReference type="Proteomes" id="UP000005867"/>
    </source>
</evidence>
<dbReference type="EMBL" id="CP003098">
    <property type="protein sequence ID" value="AET32853.1"/>
    <property type="molecule type" value="Genomic_DNA"/>
</dbReference>
<dbReference type="Proteomes" id="UP000005867">
    <property type="component" value="Chromosome"/>
</dbReference>